<dbReference type="EMBL" id="GL883008">
    <property type="protein sequence ID" value="EGG23366.1"/>
    <property type="molecule type" value="Genomic_DNA"/>
</dbReference>
<keyword evidence="12" id="KW-1185">Reference proteome</keyword>
<evidence type="ECO:0000256" key="5">
    <source>
        <dbReference type="ARBA" id="ARBA00022989"/>
    </source>
</evidence>
<evidence type="ECO:0000256" key="2">
    <source>
        <dbReference type="ARBA" id="ARBA00022448"/>
    </source>
</evidence>
<feature type="compositionally biased region" description="Low complexity" evidence="9">
    <location>
        <begin position="309"/>
        <end position="341"/>
    </location>
</feature>
<dbReference type="PROSITE" id="PS51847">
    <property type="entry name" value="SMP"/>
    <property type="match status" value="1"/>
</dbReference>
<evidence type="ECO:0000256" key="9">
    <source>
        <dbReference type="SAM" id="MobiDB-lite"/>
    </source>
</evidence>
<dbReference type="Pfam" id="PF10296">
    <property type="entry name" value="MMM1"/>
    <property type="match status" value="1"/>
</dbReference>
<keyword evidence="6" id="KW-0445">Lipid transport</keyword>
<feature type="compositionally biased region" description="Basic residues" evidence="9">
    <location>
        <begin position="381"/>
        <end position="392"/>
    </location>
</feature>
<organism evidence="11 12">
    <name type="scientific">Cavenderia fasciculata</name>
    <name type="common">Slime mold</name>
    <name type="synonym">Dictyostelium fasciculatum</name>
    <dbReference type="NCBI Taxonomy" id="261658"/>
    <lineage>
        <taxon>Eukaryota</taxon>
        <taxon>Amoebozoa</taxon>
        <taxon>Evosea</taxon>
        <taxon>Eumycetozoa</taxon>
        <taxon>Dictyostelia</taxon>
        <taxon>Acytosteliales</taxon>
        <taxon>Cavenderiaceae</taxon>
        <taxon>Cavenderia</taxon>
    </lineage>
</organism>
<feature type="compositionally biased region" description="Gly residues" evidence="9">
    <location>
        <begin position="393"/>
        <end position="404"/>
    </location>
</feature>
<reference evidence="12" key="1">
    <citation type="journal article" date="2011" name="Genome Res.">
        <title>Phylogeny-wide analysis of social amoeba genomes highlights ancient origins for complex intercellular communication.</title>
        <authorList>
            <person name="Heidel A.J."/>
            <person name="Lawal H.M."/>
            <person name="Felder M."/>
            <person name="Schilde C."/>
            <person name="Helps N.R."/>
            <person name="Tunggal B."/>
            <person name="Rivero F."/>
            <person name="John U."/>
            <person name="Schleicher M."/>
            <person name="Eichinger L."/>
            <person name="Platzer M."/>
            <person name="Noegel A.A."/>
            <person name="Schaap P."/>
            <person name="Gloeckner G."/>
        </authorList>
    </citation>
    <scope>NUCLEOTIDE SEQUENCE [LARGE SCALE GENOMIC DNA]</scope>
    <source>
        <strain evidence="12">SH3</strain>
    </source>
</reference>
<dbReference type="RefSeq" id="XP_004361217.1">
    <property type="nucleotide sequence ID" value="XM_004361160.1"/>
</dbReference>
<dbReference type="GO" id="GO:0006869">
    <property type="term" value="P:lipid transport"/>
    <property type="evidence" value="ECO:0007669"/>
    <property type="project" value="UniProtKB-KW"/>
</dbReference>
<evidence type="ECO:0000256" key="6">
    <source>
        <dbReference type="ARBA" id="ARBA00023055"/>
    </source>
</evidence>
<feature type="region of interest" description="Disordered" evidence="9">
    <location>
        <begin position="380"/>
        <end position="471"/>
    </location>
</feature>
<comment type="subcellular location">
    <subcellularLocation>
        <location evidence="1">Endoplasmic reticulum membrane</location>
    </subcellularLocation>
</comment>
<dbReference type="CDD" id="cd21671">
    <property type="entry name" value="SMP_Mmm1"/>
    <property type="match status" value="1"/>
</dbReference>
<evidence type="ECO:0000256" key="8">
    <source>
        <dbReference type="ARBA" id="ARBA00023136"/>
    </source>
</evidence>
<keyword evidence="8" id="KW-0472">Membrane</keyword>
<evidence type="ECO:0000259" key="10">
    <source>
        <dbReference type="PROSITE" id="PS51847"/>
    </source>
</evidence>
<accession>F4PLE4</accession>
<dbReference type="InterPro" id="IPR031468">
    <property type="entry name" value="SMP_LBD"/>
</dbReference>
<evidence type="ECO:0000256" key="4">
    <source>
        <dbReference type="ARBA" id="ARBA00022824"/>
    </source>
</evidence>
<keyword evidence="7" id="KW-0446">Lipid-binding</keyword>
<dbReference type="GO" id="GO:0008289">
    <property type="term" value="F:lipid binding"/>
    <property type="evidence" value="ECO:0007669"/>
    <property type="project" value="UniProtKB-KW"/>
</dbReference>
<dbReference type="AlphaFoldDB" id="F4PLE4"/>
<dbReference type="STRING" id="1054147.F4PLE4"/>
<feature type="compositionally biased region" description="Low complexity" evidence="9">
    <location>
        <begin position="46"/>
        <end position="61"/>
    </location>
</feature>
<evidence type="ECO:0000256" key="7">
    <source>
        <dbReference type="ARBA" id="ARBA00023121"/>
    </source>
</evidence>
<feature type="domain" description="SMP-LTD" evidence="10">
    <location>
        <begin position="92"/>
        <end position="284"/>
    </location>
</feature>
<sequence length="471" mass="50709">MAFFDMCLIVIYNATSRDPIDQKGVVYALLSKKIDPRSLPKDKSLKQQQQQLQHQQQQHNNKQQRTHKKSFYFTSSTNEPIDYSISNTPPTSIETCKWINFITKRVLSEINHSQQYSRHIHELLNSIAEDESKPDYIGKLSFSDINIGTTTPEIGTIRLVSPVNASVNVIEFDLIYSGDASITASTELWLNWPQKHTACLPVKTKISIKQFSGNFVLYLPNHTNPLCSLYLKESPSLTLRMVTKMGHETVLKEPGKIGQFIQNFIVKTLNSKVVNPNRISFPLFNFLHPAVSNSALSLTSSIIHPKEQQQSNSTSSNNNTTSSSTLQPNSTSSTPLSLSSPVTGSIKQSVSNGSIVSLAGLNGSNSAVAAGSSMILPSQKKGIKHRKPHHHSGGGVPTSGGSTNGGSASSTPSLSSSNGTIAHSSGLSSSSSISAPASTQTSPTSSPAIGNHITSSSSLTTPLNLPPSTNI</sequence>
<evidence type="ECO:0000256" key="3">
    <source>
        <dbReference type="ARBA" id="ARBA00022692"/>
    </source>
</evidence>
<dbReference type="KEGG" id="dfa:DFA_05498"/>
<dbReference type="Proteomes" id="UP000007797">
    <property type="component" value="Unassembled WGS sequence"/>
</dbReference>
<dbReference type="PANTHER" id="PTHR13466">
    <property type="entry name" value="TEX2 PROTEIN-RELATED"/>
    <property type="match status" value="1"/>
</dbReference>
<feature type="compositionally biased region" description="Low complexity" evidence="9">
    <location>
        <begin position="405"/>
        <end position="417"/>
    </location>
</feature>
<gene>
    <name evidence="11" type="ORF">DFA_05498</name>
</gene>
<dbReference type="GeneID" id="14875473"/>
<dbReference type="InterPro" id="IPR019411">
    <property type="entry name" value="MMM1_dom"/>
</dbReference>
<protein>
    <recommendedName>
        <fullName evidence="10">SMP-LTD domain-containing protein</fullName>
    </recommendedName>
</protein>
<dbReference type="OrthoDB" id="5599157at2759"/>
<feature type="region of interest" description="Disordered" evidence="9">
    <location>
        <begin position="305"/>
        <end position="344"/>
    </location>
</feature>
<keyword evidence="4" id="KW-0256">Endoplasmic reticulum</keyword>
<keyword evidence="3" id="KW-0812">Transmembrane</keyword>
<evidence type="ECO:0000313" key="12">
    <source>
        <dbReference type="Proteomes" id="UP000007797"/>
    </source>
</evidence>
<feature type="region of interest" description="Disordered" evidence="9">
    <location>
        <begin position="38"/>
        <end position="66"/>
    </location>
</feature>
<evidence type="ECO:0000313" key="11">
    <source>
        <dbReference type="EMBL" id="EGG23366.1"/>
    </source>
</evidence>
<name>F4PLE4_CACFS</name>
<evidence type="ECO:0000256" key="1">
    <source>
        <dbReference type="ARBA" id="ARBA00004586"/>
    </source>
</evidence>
<proteinExistence type="predicted"/>
<keyword evidence="2" id="KW-0813">Transport</keyword>
<dbReference type="GO" id="GO:0005789">
    <property type="term" value="C:endoplasmic reticulum membrane"/>
    <property type="evidence" value="ECO:0007669"/>
    <property type="project" value="UniProtKB-SubCell"/>
</dbReference>
<feature type="compositionally biased region" description="Low complexity" evidence="9">
    <location>
        <begin position="424"/>
        <end position="471"/>
    </location>
</feature>
<keyword evidence="5" id="KW-1133">Transmembrane helix</keyword>
<dbReference type="PANTHER" id="PTHR13466:SF7">
    <property type="entry name" value="SMP-LTD DOMAIN-CONTAINING PROTEIN"/>
    <property type="match status" value="1"/>
</dbReference>